<evidence type="ECO:0000256" key="19">
    <source>
        <dbReference type="ARBA" id="ARBA00044998"/>
    </source>
</evidence>
<name>A0A439CQJ5_9PEZI</name>
<dbReference type="AlphaFoldDB" id="A0A439CQJ5"/>
<keyword evidence="10" id="KW-0067">ATP-binding</keyword>
<evidence type="ECO:0000256" key="20">
    <source>
        <dbReference type="ARBA" id="ARBA00045008"/>
    </source>
</evidence>
<dbReference type="InterPro" id="IPR006555">
    <property type="entry name" value="ATP-dep_Helicase_C"/>
</dbReference>
<proteinExistence type="inferred from homology"/>
<keyword evidence="7" id="KW-0547">Nucleotide-binding</keyword>
<evidence type="ECO:0000256" key="3">
    <source>
        <dbReference type="ARBA" id="ARBA00008435"/>
    </source>
</evidence>
<evidence type="ECO:0000256" key="9">
    <source>
        <dbReference type="ARBA" id="ARBA00022806"/>
    </source>
</evidence>
<dbReference type="Gene3D" id="3.40.50.300">
    <property type="entry name" value="P-loop containing nucleotide triphosphate hydrolases"/>
    <property type="match status" value="3"/>
</dbReference>
<dbReference type="Pfam" id="PF06733">
    <property type="entry name" value="DEAD_2"/>
    <property type="match status" value="1"/>
</dbReference>
<evidence type="ECO:0000256" key="13">
    <source>
        <dbReference type="ARBA" id="ARBA00023125"/>
    </source>
</evidence>
<evidence type="ECO:0000256" key="4">
    <source>
        <dbReference type="ARBA" id="ARBA00016387"/>
    </source>
</evidence>
<dbReference type="GO" id="GO:0005524">
    <property type="term" value="F:ATP binding"/>
    <property type="evidence" value="ECO:0007669"/>
    <property type="project" value="UniProtKB-KW"/>
</dbReference>
<evidence type="ECO:0000256" key="16">
    <source>
        <dbReference type="ARBA" id="ARBA00023306"/>
    </source>
</evidence>
<evidence type="ECO:0000256" key="21">
    <source>
        <dbReference type="ARBA" id="ARBA00045702"/>
    </source>
</evidence>
<evidence type="ECO:0000313" key="25">
    <source>
        <dbReference type="EMBL" id="RWA04431.1"/>
    </source>
</evidence>
<dbReference type="GO" id="GO:0016818">
    <property type="term" value="F:hydrolase activity, acting on acid anhydrides, in phosphorus-containing anhydrides"/>
    <property type="evidence" value="ECO:0007669"/>
    <property type="project" value="InterPro"/>
</dbReference>
<dbReference type="InterPro" id="IPR045028">
    <property type="entry name" value="DinG/Rad3-like"/>
</dbReference>
<keyword evidence="12" id="KW-0411">Iron-sulfur</keyword>
<evidence type="ECO:0000256" key="18">
    <source>
        <dbReference type="ARBA" id="ARBA00044969"/>
    </source>
</evidence>
<dbReference type="Pfam" id="PF13307">
    <property type="entry name" value="Helicase_C_2"/>
    <property type="match status" value="1"/>
</dbReference>
<evidence type="ECO:0000256" key="23">
    <source>
        <dbReference type="SAM" id="MobiDB-lite"/>
    </source>
</evidence>
<dbReference type="GO" id="GO:0005634">
    <property type="term" value="C:nucleus"/>
    <property type="evidence" value="ECO:0007669"/>
    <property type="project" value="UniProtKB-SubCell"/>
</dbReference>
<sequence length="873" mass="97370">MEEIIERTRNIDFHHPFTPYDVQLQFMHTVYNVLEQGNGQIGILESPTGTGKSLSLICAALTWLRDHKRKTYEISIDTAANSFKDEPDWVVEQLLKRKRAEIVDLWEEREANLRKIRAKEAMMEEREKKRRKYGEGNPGKEVKDPDGDEEEWLLDDQDDDDVPKFSNLGKEEVDDSQDGDQVKVGSKALYDCIYPFLTRQQIYYTSRTHSQLTQFISELRRPAFPPSVPDNFLKSDEDREEEAVKHVPLSSRQRLCINPSVARLSSLSAINDRCSELQQSKTKDKCQFIPKADNLAQTHQFRDNVHATLPDIEDLHGLGKTLQVCPYYASRTAIPGAEVITLPYPLLLQKSARDALGIKLDGNIVIIDEAHNIMDAIANVYASEICLKDLVRARLLLQVYVKKFGKKLKGENRVMVGQVARVVDGLRAWMENALGVKADQGIVDPNALLKHKGIDQINLFKLIDYVQGSKLAYKIEGYAARIETQGGTKPGTPFSSTPVLHTLLSFLVSLSNLSSEGRIFYHKVGGKEHEDIKLSYLLLSPTHAFSSIASKARAVILAGGTMSPFNDYTAHLFPNLAPEKITTLSCGHVIPASNLCVWTLSSCHPKSHANRTEFEFSYQRRSDKSMVRELGLAILNICTAVPDGVVVFFPSYGYLDEVVGVWNEADGTHPASIWSKLQNKKTVFSEAKGGSSDDLLERYGKAILDEDPSATAARPAAGARGALLLSVVGGKMSEGINFSDRLGRCVVIVGLPYPNINSPDWKARIEYIESTTLQQLTECEAPRPRNEAVVAAKQAARDFYENACMRAVNQSIGRAIRHRNDYASIVLVDRRFGTDRIRGKLPGWIQGGLVNGSENGGLGQMMSKLSGFFRGKQ</sequence>
<evidence type="ECO:0000256" key="14">
    <source>
        <dbReference type="ARBA" id="ARBA00023235"/>
    </source>
</evidence>
<dbReference type="PANTHER" id="PTHR11472:SF41">
    <property type="entry name" value="ATP-DEPENDENT DNA HELICASE DDX11-RELATED"/>
    <property type="match status" value="1"/>
</dbReference>
<keyword evidence="13" id="KW-0238">DNA-binding</keyword>
<evidence type="ECO:0000256" key="5">
    <source>
        <dbReference type="ARBA" id="ARBA00017386"/>
    </source>
</evidence>
<organism evidence="25 26">
    <name type="scientific">Xylaria grammica</name>
    <dbReference type="NCBI Taxonomy" id="363999"/>
    <lineage>
        <taxon>Eukaryota</taxon>
        <taxon>Fungi</taxon>
        <taxon>Dikarya</taxon>
        <taxon>Ascomycota</taxon>
        <taxon>Pezizomycotina</taxon>
        <taxon>Sordariomycetes</taxon>
        <taxon>Xylariomycetidae</taxon>
        <taxon>Xylariales</taxon>
        <taxon>Xylariaceae</taxon>
        <taxon>Xylaria</taxon>
    </lineage>
</organism>
<evidence type="ECO:0000259" key="24">
    <source>
        <dbReference type="PROSITE" id="PS51193"/>
    </source>
</evidence>
<keyword evidence="8" id="KW-0378">Hydrolase</keyword>
<feature type="compositionally biased region" description="Acidic residues" evidence="23">
    <location>
        <begin position="146"/>
        <end position="161"/>
    </location>
</feature>
<gene>
    <name evidence="25" type="ORF">EKO27_g10674</name>
</gene>
<evidence type="ECO:0000256" key="10">
    <source>
        <dbReference type="ARBA" id="ARBA00022840"/>
    </source>
</evidence>
<keyword evidence="26" id="KW-1185">Reference proteome</keyword>
<dbReference type="FunFam" id="3.40.50.300:FF:002774">
    <property type="entry name" value="ATP-dependent DNA helicase chl1"/>
    <property type="match status" value="1"/>
</dbReference>
<dbReference type="GO" id="GO:0046872">
    <property type="term" value="F:metal ion binding"/>
    <property type="evidence" value="ECO:0007669"/>
    <property type="project" value="UniProtKB-KW"/>
</dbReference>
<comment type="cofactor">
    <cofactor evidence="1">
        <name>[4Fe-4S] cluster</name>
        <dbReference type="ChEBI" id="CHEBI:49883"/>
    </cofactor>
</comment>
<comment type="subcellular location">
    <subcellularLocation>
        <location evidence="2">Nucleus</location>
    </subcellularLocation>
</comment>
<dbReference type="CDD" id="cd18788">
    <property type="entry name" value="SF2_C_XPD"/>
    <property type="match status" value="1"/>
</dbReference>
<evidence type="ECO:0000256" key="2">
    <source>
        <dbReference type="ARBA" id="ARBA00004123"/>
    </source>
</evidence>
<evidence type="ECO:0000256" key="17">
    <source>
        <dbReference type="ARBA" id="ARBA00029709"/>
    </source>
</evidence>
<keyword evidence="16" id="KW-0131">Cell cycle</keyword>
<accession>A0A439CQJ5</accession>
<dbReference type="PANTHER" id="PTHR11472">
    <property type="entry name" value="DNA REPAIR DEAD HELICASE RAD3/XP-D SUBFAMILY MEMBER"/>
    <property type="match status" value="1"/>
</dbReference>
<dbReference type="GO" id="GO:0003677">
    <property type="term" value="F:DNA binding"/>
    <property type="evidence" value="ECO:0007669"/>
    <property type="project" value="UniProtKB-KW"/>
</dbReference>
<dbReference type="EC" id="5.6.2.3" evidence="18"/>
<dbReference type="PROSITE" id="PS51193">
    <property type="entry name" value="HELICASE_ATP_BIND_2"/>
    <property type="match status" value="1"/>
</dbReference>
<keyword evidence="11" id="KW-0408">Iron</keyword>
<dbReference type="InterPro" id="IPR010614">
    <property type="entry name" value="RAD3-like_helicase_DEAD"/>
</dbReference>
<keyword evidence="9" id="KW-0347">Helicase</keyword>
<dbReference type="InterPro" id="IPR013020">
    <property type="entry name" value="Rad3/Chl1-like"/>
</dbReference>
<dbReference type="GO" id="GO:0034085">
    <property type="term" value="P:establishment of sister chromatid cohesion"/>
    <property type="evidence" value="ECO:0007669"/>
    <property type="project" value="TreeGrafter"/>
</dbReference>
<evidence type="ECO:0000256" key="11">
    <source>
        <dbReference type="ARBA" id="ARBA00023004"/>
    </source>
</evidence>
<evidence type="ECO:0000313" key="26">
    <source>
        <dbReference type="Proteomes" id="UP000286045"/>
    </source>
</evidence>
<dbReference type="NCBIfam" id="TIGR00604">
    <property type="entry name" value="rad3"/>
    <property type="match status" value="1"/>
</dbReference>
<evidence type="ECO:0000256" key="7">
    <source>
        <dbReference type="ARBA" id="ARBA00022741"/>
    </source>
</evidence>
<evidence type="ECO:0000256" key="6">
    <source>
        <dbReference type="ARBA" id="ARBA00022723"/>
    </source>
</evidence>
<evidence type="ECO:0000256" key="12">
    <source>
        <dbReference type="ARBA" id="ARBA00023014"/>
    </source>
</evidence>
<feature type="region of interest" description="Disordered" evidence="23">
    <location>
        <begin position="124"/>
        <end position="180"/>
    </location>
</feature>
<comment type="catalytic activity">
    <reaction evidence="22">
        <text>ATP + H2O = ADP + phosphate + H(+)</text>
        <dbReference type="Rhea" id="RHEA:13065"/>
        <dbReference type="ChEBI" id="CHEBI:15377"/>
        <dbReference type="ChEBI" id="CHEBI:15378"/>
        <dbReference type="ChEBI" id="CHEBI:30616"/>
        <dbReference type="ChEBI" id="CHEBI:43474"/>
        <dbReference type="ChEBI" id="CHEBI:456216"/>
        <dbReference type="EC" id="5.6.2.3"/>
    </reaction>
</comment>
<dbReference type="SMART" id="SM00488">
    <property type="entry name" value="DEXDc2"/>
    <property type="match status" value="1"/>
</dbReference>
<dbReference type="SMART" id="SM00491">
    <property type="entry name" value="HELICc2"/>
    <property type="match status" value="1"/>
</dbReference>
<dbReference type="InterPro" id="IPR006554">
    <property type="entry name" value="Helicase-like_DEXD_c2"/>
</dbReference>
<keyword evidence="14" id="KW-0413">Isomerase</keyword>
<protein>
    <recommendedName>
        <fullName evidence="5">ATP-dependent DNA helicase CHL1</fullName>
        <ecNumber evidence="18">5.6.2.3</ecNumber>
    </recommendedName>
    <alternativeName>
        <fullName evidence="4">ATP-dependent DNA helicase chl1</fullName>
    </alternativeName>
    <alternativeName>
        <fullName evidence="17">Chromosome loss protein 1</fullName>
    </alternativeName>
    <alternativeName>
        <fullName evidence="19 20">DNA 5'-3' helicase CHL1</fullName>
    </alternativeName>
</protein>
<evidence type="ECO:0000256" key="1">
    <source>
        <dbReference type="ARBA" id="ARBA00001966"/>
    </source>
</evidence>
<dbReference type="Proteomes" id="UP000286045">
    <property type="component" value="Unassembled WGS sequence"/>
</dbReference>
<keyword evidence="15" id="KW-0539">Nucleus</keyword>
<dbReference type="GO" id="GO:0043139">
    <property type="term" value="F:5'-3' DNA helicase activity"/>
    <property type="evidence" value="ECO:0007669"/>
    <property type="project" value="UniProtKB-EC"/>
</dbReference>
<comment type="similarity">
    <text evidence="3">Belongs to the DEAD box helicase family. DEAH subfamily. DDX11/CHL1 sub-subfamily.</text>
</comment>
<dbReference type="STRING" id="363999.A0A439CQJ5"/>
<dbReference type="InterPro" id="IPR027417">
    <property type="entry name" value="P-loop_NTPase"/>
</dbReference>
<dbReference type="InterPro" id="IPR014013">
    <property type="entry name" value="Helic_SF1/SF2_ATP-bd_DinG/Rad3"/>
</dbReference>
<feature type="domain" description="Helicase ATP-binding" evidence="24">
    <location>
        <begin position="9"/>
        <end position="420"/>
    </location>
</feature>
<reference evidence="25 26" key="1">
    <citation type="submission" date="2018-12" db="EMBL/GenBank/DDBJ databases">
        <title>Draft genome sequence of Xylaria grammica IHI A82.</title>
        <authorList>
            <person name="Buettner E."/>
            <person name="Kellner H."/>
        </authorList>
    </citation>
    <scope>NUCLEOTIDE SEQUENCE [LARGE SCALE GENOMIC DNA]</scope>
    <source>
        <strain evidence="25 26">IHI A82</strain>
    </source>
</reference>
<dbReference type="EMBL" id="RYZI01000569">
    <property type="protein sequence ID" value="RWA04431.1"/>
    <property type="molecule type" value="Genomic_DNA"/>
</dbReference>
<dbReference type="FunFam" id="3.40.50.300:FF:001372">
    <property type="entry name" value="ATP-dependent DNA helicase chl1"/>
    <property type="match status" value="1"/>
</dbReference>
<comment type="caution">
    <text evidence="25">The sequence shown here is derived from an EMBL/GenBank/DDBJ whole genome shotgun (WGS) entry which is preliminary data.</text>
</comment>
<dbReference type="SUPFAM" id="SSF52540">
    <property type="entry name" value="P-loop containing nucleoside triphosphate hydrolases"/>
    <property type="match status" value="1"/>
</dbReference>
<comment type="function">
    <text evidence="21">ATP-dependent DNA helicase important for chromosome transmission and normal cell cycle progression in G(2)/M. May have a role in changing DNA topology to allow the loading of proteins involved in maintaining sister chromatid cohesion in the vicinity of the centromeres. Has a specific role in chromosome segregation during meiosis II.</text>
</comment>
<dbReference type="GO" id="GO:0051536">
    <property type="term" value="F:iron-sulfur cluster binding"/>
    <property type="evidence" value="ECO:0007669"/>
    <property type="project" value="UniProtKB-KW"/>
</dbReference>
<evidence type="ECO:0000256" key="15">
    <source>
        <dbReference type="ARBA" id="ARBA00023242"/>
    </source>
</evidence>
<dbReference type="GO" id="GO:0006139">
    <property type="term" value="P:nucleobase-containing compound metabolic process"/>
    <property type="evidence" value="ECO:0007669"/>
    <property type="project" value="InterPro"/>
</dbReference>
<keyword evidence="6" id="KW-0479">Metal-binding</keyword>
<evidence type="ECO:0000256" key="22">
    <source>
        <dbReference type="ARBA" id="ARBA00048954"/>
    </source>
</evidence>
<evidence type="ECO:0000256" key="8">
    <source>
        <dbReference type="ARBA" id="ARBA00022801"/>
    </source>
</evidence>